<feature type="chain" id="PRO_5019336686" evidence="1">
    <location>
        <begin position="24"/>
        <end position="307"/>
    </location>
</feature>
<feature type="signal peptide" evidence="1">
    <location>
        <begin position="1"/>
        <end position="23"/>
    </location>
</feature>
<evidence type="ECO:0000313" key="2">
    <source>
        <dbReference type="EMBL" id="RSZ59875.1"/>
    </source>
</evidence>
<keyword evidence="3" id="KW-1185">Reference proteome</keyword>
<accession>A0A430HQT1</accession>
<dbReference type="OrthoDB" id="6592373at2"/>
<dbReference type="AlphaFoldDB" id="A0A430HQT1"/>
<evidence type="ECO:0000313" key="3">
    <source>
        <dbReference type="Proteomes" id="UP000278085"/>
    </source>
</evidence>
<protein>
    <submittedName>
        <fullName evidence="2">Uncharacterized protein</fullName>
    </submittedName>
</protein>
<sequence length="307" mass="32363">MRIATLLAGLMALACASPASALAQDKAAPKAGAKADGLGTVLPAGLTASALVALIAPGRDASLATLVGAKAWPHRANTFVAIACFARSKKELESEQKYSKGPSCEKFYQPGQVPEFVDPPVYLGVVQHQAGGAAPTLLASYGKPLDIKTNWDATSLDGPDRDVLTPGGAASGMMPASYRRFDFAPYRIAPADTAIGLRLGWHEGYAGGGAFYEALALFRIDGGKLVNILSEPVSFHSDLAGEWRKDGTREREVSEGTNVLSVLPSSTSGFADLQMRTLKGKWKQVFTWDGRAGRYLPVKAAPAAKSR</sequence>
<gene>
    <name evidence="2" type="ORF">EJB06_06730</name>
</gene>
<comment type="caution">
    <text evidence="2">The sequence shown here is derived from an EMBL/GenBank/DDBJ whole genome shotgun (WGS) entry which is preliminary data.</text>
</comment>
<dbReference type="Proteomes" id="UP000278085">
    <property type="component" value="Unassembled WGS sequence"/>
</dbReference>
<keyword evidence="1" id="KW-0732">Signal</keyword>
<proteinExistence type="predicted"/>
<reference evidence="2 3" key="1">
    <citation type="submission" date="2018-12" db="EMBL/GenBank/DDBJ databases">
        <authorList>
            <person name="Yang E."/>
        </authorList>
    </citation>
    <scope>NUCLEOTIDE SEQUENCE [LARGE SCALE GENOMIC DNA]</scope>
    <source>
        <strain evidence="2 3">SOD</strain>
    </source>
</reference>
<organism evidence="2 3">
    <name type="scientific">Massilia atriviolacea</name>
    <dbReference type="NCBI Taxonomy" id="2495579"/>
    <lineage>
        <taxon>Bacteria</taxon>
        <taxon>Pseudomonadati</taxon>
        <taxon>Pseudomonadota</taxon>
        <taxon>Betaproteobacteria</taxon>
        <taxon>Burkholderiales</taxon>
        <taxon>Oxalobacteraceae</taxon>
        <taxon>Telluria group</taxon>
        <taxon>Massilia</taxon>
    </lineage>
</organism>
<name>A0A430HQT1_9BURK</name>
<dbReference type="PROSITE" id="PS51257">
    <property type="entry name" value="PROKAR_LIPOPROTEIN"/>
    <property type="match status" value="1"/>
</dbReference>
<evidence type="ECO:0000256" key="1">
    <source>
        <dbReference type="SAM" id="SignalP"/>
    </source>
</evidence>
<dbReference type="EMBL" id="RXLQ01000003">
    <property type="protein sequence ID" value="RSZ59875.1"/>
    <property type="molecule type" value="Genomic_DNA"/>
</dbReference>
<dbReference type="RefSeq" id="WP_126073237.1">
    <property type="nucleotide sequence ID" value="NZ_CP051166.1"/>
</dbReference>